<proteinExistence type="predicted"/>
<evidence type="ECO:0000256" key="1">
    <source>
        <dbReference type="ARBA" id="ARBA00022475"/>
    </source>
</evidence>
<dbReference type="Proteomes" id="UP001165367">
    <property type="component" value="Unassembled WGS sequence"/>
</dbReference>
<keyword evidence="5" id="KW-0131">Cell cycle</keyword>
<evidence type="ECO:0000256" key="6">
    <source>
        <dbReference type="SAM" id="MobiDB-lite"/>
    </source>
</evidence>
<evidence type="ECO:0000313" key="9">
    <source>
        <dbReference type="Proteomes" id="UP001165367"/>
    </source>
</evidence>
<sequence length="359" mass="40756">MFFTMWLVIGAGMLTLLIAAMGTQKKDTCKDLAIVIKGVRSDDFFLDEADILKLLKVATKGKIKGQPKEAFDLQRMEELLESNQWVKDAQIYFDSRNVLHVTVTEREPVARVFTVNGRSFYFDDQAQMMGLSEKLSTRLPVFTGFPDKKMVGSFDSLLMKDIVKTALFISSNPFWSSQVAQINIDLSCGAGCREMEMIPMIGNHVVKVGDGESIESKFNRLFVFYKQVLSKSGFDKYKSIDVRFDGQVVAAKSENPKVDSVQLRKNVEKLLKQIKEMEELNEKQALLPTPTPMTPVMPSVDSSKENLESDEEQPERAVVEPRQPEKREGNKTKNNKDRDKKSPEPVKKRPRAVMSKRNQ</sequence>
<comment type="caution">
    <text evidence="8">The sequence shown here is derived from an EMBL/GenBank/DDBJ whole genome shotgun (WGS) entry which is preliminary data.</text>
</comment>
<feature type="compositionally biased region" description="Basic and acidic residues" evidence="6">
    <location>
        <begin position="314"/>
        <end position="347"/>
    </location>
</feature>
<keyword evidence="2" id="KW-0132">Cell division</keyword>
<keyword evidence="1" id="KW-1003">Cell membrane</keyword>
<reference evidence="8" key="1">
    <citation type="submission" date="2022-01" db="EMBL/GenBank/DDBJ databases">
        <authorList>
            <person name="Jo J.-H."/>
            <person name="Im W.-T."/>
        </authorList>
    </citation>
    <scope>NUCLEOTIDE SEQUENCE</scope>
    <source>
        <strain evidence="8">NA20</strain>
    </source>
</reference>
<dbReference type="EMBL" id="JAKLTR010000013">
    <property type="protein sequence ID" value="MCG2616491.1"/>
    <property type="molecule type" value="Genomic_DNA"/>
</dbReference>
<gene>
    <name evidence="8" type="ORF">LZZ85_19480</name>
</gene>
<feature type="region of interest" description="Disordered" evidence="6">
    <location>
        <begin position="282"/>
        <end position="359"/>
    </location>
</feature>
<keyword evidence="3" id="KW-0812">Transmembrane</keyword>
<keyword evidence="9" id="KW-1185">Reference proteome</keyword>
<evidence type="ECO:0000256" key="2">
    <source>
        <dbReference type="ARBA" id="ARBA00022618"/>
    </source>
</evidence>
<evidence type="ECO:0000313" key="8">
    <source>
        <dbReference type="EMBL" id="MCG2616491.1"/>
    </source>
</evidence>
<dbReference type="RefSeq" id="WP_237875027.1">
    <property type="nucleotide sequence ID" value="NZ_JAKLTR010000013.1"/>
</dbReference>
<organism evidence="8 9">
    <name type="scientific">Terrimonas ginsenosidimutans</name>
    <dbReference type="NCBI Taxonomy" id="2908004"/>
    <lineage>
        <taxon>Bacteria</taxon>
        <taxon>Pseudomonadati</taxon>
        <taxon>Bacteroidota</taxon>
        <taxon>Chitinophagia</taxon>
        <taxon>Chitinophagales</taxon>
        <taxon>Chitinophagaceae</taxon>
        <taxon>Terrimonas</taxon>
    </lineage>
</organism>
<evidence type="ECO:0000259" key="7">
    <source>
        <dbReference type="Pfam" id="PF08478"/>
    </source>
</evidence>
<keyword evidence="4" id="KW-0472">Membrane</keyword>
<name>A0ABS9KVX9_9BACT</name>
<accession>A0ABS9KVX9</accession>
<keyword evidence="4" id="KW-1133">Transmembrane helix</keyword>
<evidence type="ECO:0000256" key="4">
    <source>
        <dbReference type="ARBA" id="ARBA00022989"/>
    </source>
</evidence>
<feature type="domain" description="POTRA" evidence="7">
    <location>
        <begin position="46"/>
        <end position="106"/>
    </location>
</feature>
<evidence type="ECO:0000256" key="5">
    <source>
        <dbReference type="ARBA" id="ARBA00023306"/>
    </source>
</evidence>
<protein>
    <submittedName>
        <fullName evidence="8">FtsQ-type POTRA domain-containing protein</fullName>
    </submittedName>
</protein>
<evidence type="ECO:0000256" key="3">
    <source>
        <dbReference type="ARBA" id="ARBA00022692"/>
    </source>
</evidence>
<dbReference type="InterPro" id="IPR013685">
    <property type="entry name" value="POTRA_FtsQ_type"/>
</dbReference>
<dbReference type="Pfam" id="PF08478">
    <property type="entry name" value="POTRA_1"/>
    <property type="match status" value="1"/>
</dbReference>